<dbReference type="Proteomes" id="UP000037109">
    <property type="component" value="Unassembled WGS sequence"/>
</dbReference>
<dbReference type="PANTHER" id="PTHR46797">
    <property type="entry name" value="HTH-TYPE TRANSCRIPTIONAL REGULATOR"/>
    <property type="match status" value="1"/>
</dbReference>
<dbReference type="PROSITE" id="PS50943">
    <property type="entry name" value="HTH_CROC1"/>
    <property type="match status" value="1"/>
</dbReference>
<sequence length="72" mass="8441">MRYWLKDHRTKRKLTQEEVAKLSGISRSFYTHIEAGTKTPSVEVAKKISKTLSFEWTLFFENECSLKEQNSA</sequence>
<dbReference type="GO" id="GO:0003700">
    <property type="term" value="F:DNA-binding transcription factor activity"/>
    <property type="evidence" value="ECO:0007669"/>
    <property type="project" value="TreeGrafter"/>
</dbReference>
<evidence type="ECO:0000313" key="4">
    <source>
        <dbReference type="Proteomes" id="UP000037109"/>
    </source>
</evidence>
<dbReference type="GO" id="GO:0005829">
    <property type="term" value="C:cytosol"/>
    <property type="evidence" value="ECO:0007669"/>
    <property type="project" value="TreeGrafter"/>
</dbReference>
<keyword evidence="4" id="KW-1185">Reference proteome</keyword>
<dbReference type="InterPro" id="IPR010982">
    <property type="entry name" value="Lambda_DNA-bd_dom_sf"/>
</dbReference>
<keyword evidence="1" id="KW-0238">DNA-binding</keyword>
<dbReference type="SMART" id="SM00530">
    <property type="entry name" value="HTH_XRE"/>
    <property type="match status" value="1"/>
</dbReference>
<gene>
    <name evidence="3" type="ORF">AF332_06955</name>
</gene>
<protein>
    <submittedName>
        <fullName evidence="3">XRE family transcriptional regulator</fullName>
    </submittedName>
</protein>
<dbReference type="InterPro" id="IPR050807">
    <property type="entry name" value="TransReg_Diox_bact_type"/>
</dbReference>
<dbReference type="Pfam" id="PF01381">
    <property type="entry name" value="HTH_3"/>
    <property type="match status" value="1"/>
</dbReference>
<dbReference type="CDD" id="cd00093">
    <property type="entry name" value="HTH_XRE"/>
    <property type="match status" value="1"/>
</dbReference>
<reference evidence="4" key="1">
    <citation type="submission" date="2015-07" db="EMBL/GenBank/DDBJ databases">
        <title>Fjat-10036 dsm4.</title>
        <authorList>
            <person name="Liu B."/>
            <person name="Wang J."/>
            <person name="Zhu Y."/>
            <person name="Liu G."/>
            <person name="Chen Q."/>
            <person name="Chen Z."/>
            <person name="Lan J."/>
            <person name="Che J."/>
            <person name="Ge C."/>
            <person name="Shi H."/>
            <person name="Pan Z."/>
            <person name="Liu X."/>
        </authorList>
    </citation>
    <scope>NUCLEOTIDE SEQUENCE [LARGE SCALE GENOMIC DNA]</scope>
    <source>
        <strain evidence="4">DSM 4</strain>
    </source>
</reference>
<dbReference type="PATRIC" id="fig|1459.3.peg.1491"/>
<proteinExistence type="predicted"/>
<dbReference type="PANTHER" id="PTHR46797:SF1">
    <property type="entry name" value="METHYLPHOSPHONATE SYNTHASE"/>
    <property type="match status" value="1"/>
</dbReference>
<dbReference type="STRING" id="1459.AF332_06955"/>
<dbReference type="SUPFAM" id="SSF47413">
    <property type="entry name" value="lambda repressor-like DNA-binding domains"/>
    <property type="match status" value="1"/>
</dbReference>
<name>A0A0M0GAN4_SPOGL</name>
<evidence type="ECO:0000256" key="1">
    <source>
        <dbReference type="ARBA" id="ARBA00023125"/>
    </source>
</evidence>
<feature type="domain" description="HTH cro/C1-type" evidence="2">
    <location>
        <begin position="5"/>
        <end position="59"/>
    </location>
</feature>
<dbReference type="OrthoDB" id="1859224at2"/>
<comment type="caution">
    <text evidence="3">The sequence shown here is derived from an EMBL/GenBank/DDBJ whole genome shotgun (WGS) entry which is preliminary data.</text>
</comment>
<dbReference type="RefSeq" id="WP_053433946.1">
    <property type="nucleotide sequence ID" value="NZ_LGUF01000007.1"/>
</dbReference>
<evidence type="ECO:0000313" key="3">
    <source>
        <dbReference type="EMBL" id="KON86582.1"/>
    </source>
</evidence>
<evidence type="ECO:0000259" key="2">
    <source>
        <dbReference type="PROSITE" id="PS50943"/>
    </source>
</evidence>
<dbReference type="InterPro" id="IPR001387">
    <property type="entry name" value="Cro/C1-type_HTH"/>
</dbReference>
<organism evidence="3 4">
    <name type="scientific">Sporosarcina globispora</name>
    <name type="common">Bacillus globisporus</name>
    <dbReference type="NCBI Taxonomy" id="1459"/>
    <lineage>
        <taxon>Bacteria</taxon>
        <taxon>Bacillati</taxon>
        <taxon>Bacillota</taxon>
        <taxon>Bacilli</taxon>
        <taxon>Bacillales</taxon>
        <taxon>Caryophanaceae</taxon>
        <taxon>Sporosarcina</taxon>
    </lineage>
</organism>
<accession>A0A0M0GAN4</accession>
<dbReference type="AlphaFoldDB" id="A0A0M0GAN4"/>
<dbReference type="EMBL" id="LGUF01000007">
    <property type="protein sequence ID" value="KON86582.1"/>
    <property type="molecule type" value="Genomic_DNA"/>
</dbReference>
<dbReference type="GO" id="GO:0003677">
    <property type="term" value="F:DNA binding"/>
    <property type="evidence" value="ECO:0007669"/>
    <property type="project" value="UniProtKB-KW"/>
</dbReference>
<dbReference type="Gene3D" id="1.10.260.40">
    <property type="entry name" value="lambda repressor-like DNA-binding domains"/>
    <property type="match status" value="1"/>
</dbReference>